<dbReference type="EMBL" id="PVTF01000011">
    <property type="protein sequence ID" value="PRY36630.1"/>
    <property type="molecule type" value="Genomic_DNA"/>
</dbReference>
<dbReference type="RefSeq" id="WP_106191990.1">
    <property type="nucleotide sequence ID" value="NZ_PVTF01000011.1"/>
</dbReference>
<dbReference type="Proteomes" id="UP000239494">
    <property type="component" value="Unassembled WGS sequence"/>
</dbReference>
<evidence type="ECO:0000256" key="11">
    <source>
        <dbReference type="ARBA" id="ARBA00023056"/>
    </source>
</evidence>
<proteinExistence type="inferred from homology"/>
<keyword evidence="7" id="KW-0808">Transferase</keyword>
<evidence type="ECO:0000256" key="13">
    <source>
        <dbReference type="ARBA" id="ARBA00031251"/>
    </source>
</evidence>
<keyword evidence="6" id="KW-0321">Glycogen metabolism</keyword>
<evidence type="ECO:0000313" key="18">
    <source>
        <dbReference type="Proteomes" id="UP000239494"/>
    </source>
</evidence>
<evidence type="ECO:0000259" key="16">
    <source>
        <dbReference type="Pfam" id="PF18085"/>
    </source>
</evidence>
<evidence type="ECO:0000256" key="10">
    <source>
        <dbReference type="ARBA" id="ARBA00022840"/>
    </source>
</evidence>
<evidence type="ECO:0000256" key="1">
    <source>
        <dbReference type="ARBA" id="ARBA00004964"/>
    </source>
</evidence>
<dbReference type="GO" id="GO:0005978">
    <property type="term" value="P:glycogen biosynthetic process"/>
    <property type="evidence" value="ECO:0007669"/>
    <property type="project" value="UniProtKB-UniPathway"/>
</dbReference>
<evidence type="ECO:0000256" key="14">
    <source>
        <dbReference type="ARBA" id="ARBA00049067"/>
    </source>
</evidence>
<evidence type="ECO:0000256" key="12">
    <source>
        <dbReference type="ARBA" id="ARBA00023277"/>
    </source>
</evidence>
<dbReference type="InterPro" id="IPR002575">
    <property type="entry name" value="Aminoglycoside_PTrfase"/>
</dbReference>
<evidence type="ECO:0000256" key="8">
    <source>
        <dbReference type="ARBA" id="ARBA00022741"/>
    </source>
</evidence>
<keyword evidence="11" id="KW-0320">Glycogen biosynthesis</keyword>
<evidence type="ECO:0000256" key="7">
    <source>
        <dbReference type="ARBA" id="ARBA00022679"/>
    </source>
</evidence>
<dbReference type="InterPro" id="IPR040999">
    <property type="entry name" value="Mak_N_cap"/>
</dbReference>
<dbReference type="GO" id="GO:0016301">
    <property type="term" value="F:kinase activity"/>
    <property type="evidence" value="ECO:0007669"/>
    <property type="project" value="UniProtKB-KW"/>
</dbReference>
<feature type="domain" description="Maltokinase N-terminal cap" evidence="16">
    <location>
        <begin position="13"/>
        <end position="99"/>
    </location>
</feature>
<comment type="similarity">
    <text evidence="2">Belongs to the aminoglycoside phosphotransferase family.</text>
</comment>
<sequence length="462" mass="48584">MTGPGLTDALAAWLPRQRWYGGRGTTTTGVDVERVVELADDLGRGGVRAVLLVVRAHLSTGESHLYQVPLAVRATMPSGVDGGPIARRDGLVLYDATSDPEAMALLLGVIARGGDRSGVESTADDPDELRAAVRAGVPARRLRGEQSNTSVVFGDRVIVKLFRRLATGTNPDLEVHRALRPYGLPHVAALLGSVATTLDGEPVTLALAQRFVPGAVDGWELATAAARAPAGQDLLPEDDLRALGIAVAEVHHALGRAFGTSALTGPLLADARDTMLTRLDGAVVAAPVLEPYADEVRGAFAGLTGVPPGEHVQRVHGDLHLGQVLRTADGWKVIDFEGEPSAPIARRVVADSPLRDVAGMLRSFDYAAAQVELSCGSYGEVVAARRWAERAKAAFLAGYGAATGTDLSGRAELLRAWELDKAVYEVVYETRHRPGWARIPLRAVAGAGAARGGGGHGFHDAR</sequence>
<protein>
    <recommendedName>
        <fullName evidence="5">Maltokinase</fullName>
        <ecNumber evidence="4">2.7.1.175</ecNumber>
    </recommendedName>
    <alternativeName>
        <fullName evidence="13">Maltose-1-phosphate synthase</fullName>
    </alternativeName>
</protein>
<evidence type="ECO:0000259" key="15">
    <source>
        <dbReference type="Pfam" id="PF01636"/>
    </source>
</evidence>
<dbReference type="EC" id="2.7.1.175" evidence="4"/>
<name>A0A2T0ST94_9PSEU</name>
<dbReference type="SUPFAM" id="SSF56112">
    <property type="entry name" value="Protein kinase-like (PK-like)"/>
    <property type="match status" value="1"/>
</dbReference>
<dbReference type="AlphaFoldDB" id="A0A2T0ST94"/>
<comment type="subunit">
    <text evidence="3">Monomer.</text>
</comment>
<dbReference type="Pfam" id="PF18085">
    <property type="entry name" value="Mak_N_cap"/>
    <property type="match status" value="1"/>
</dbReference>
<evidence type="ECO:0000313" key="17">
    <source>
        <dbReference type="EMBL" id="PRY36630.1"/>
    </source>
</evidence>
<keyword evidence="8" id="KW-0547">Nucleotide-binding</keyword>
<dbReference type="Gene3D" id="3.90.1200.10">
    <property type="match status" value="1"/>
</dbReference>
<dbReference type="Pfam" id="PF01636">
    <property type="entry name" value="APH"/>
    <property type="match status" value="1"/>
</dbReference>
<evidence type="ECO:0000256" key="5">
    <source>
        <dbReference type="ARBA" id="ARBA00013882"/>
    </source>
</evidence>
<feature type="domain" description="Aminoglycoside phosphotransferase" evidence="15">
    <location>
        <begin position="140"/>
        <end position="365"/>
    </location>
</feature>
<keyword evidence="10" id="KW-0067">ATP-binding</keyword>
<dbReference type="OrthoDB" id="3787729at2"/>
<evidence type="ECO:0000256" key="3">
    <source>
        <dbReference type="ARBA" id="ARBA00011245"/>
    </source>
</evidence>
<dbReference type="UniPathway" id="UPA00164"/>
<accession>A0A2T0ST94</accession>
<comment type="pathway">
    <text evidence="1">Glycan biosynthesis; glycogen biosynthesis.</text>
</comment>
<dbReference type="InterPro" id="IPR011009">
    <property type="entry name" value="Kinase-like_dom_sf"/>
</dbReference>
<keyword evidence="18" id="KW-1185">Reference proteome</keyword>
<keyword evidence="9 17" id="KW-0418">Kinase</keyword>
<comment type="catalytic activity">
    <reaction evidence="14">
        <text>D-maltose + ATP = alpha-maltose 1-phosphate + ADP + H(+)</text>
        <dbReference type="Rhea" id="RHEA:31915"/>
        <dbReference type="ChEBI" id="CHEBI:15378"/>
        <dbReference type="ChEBI" id="CHEBI:17306"/>
        <dbReference type="ChEBI" id="CHEBI:30616"/>
        <dbReference type="ChEBI" id="CHEBI:63576"/>
        <dbReference type="ChEBI" id="CHEBI:456216"/>
        <dbReference type="EC" id="2.7.1.175"/>
    </reaction>
</comment>
<dbReference type="GO" id="GO:0005524">
    <property type="term" value="F:ATP binding"/>
    <property type="evidence" value="ECO:0007669"/>
    <property type="project" value="UniProtKB-KW"/>
</dbReference>
<organism evidence="17 18">
    <name type="scientific">Umezawaea tangerina</name>
    <dbReference type="NCBI Taxonomy" id="84725"/>
    <lineage>
        <taxon>Bacteria</taxon>
        <taxon>Bacillati</taxon>
        <taxon>Actinomycetota</taxon>
        <taxon>Actinomycetes</taxon>
        <taxon>Pseudonocardiales</taxon>
        <taxon>Pseudonocardiaceae</taxon>
        <taxon>Umezawaea</taxon>
    </lineage>
</organism>
<gene>
    <name evidence="17" type="ORF">CLV43_1112</name>
</gene>
<reference evidence="17 18" key="1">
    <citation type="submission" date="2018-03" db="EMBL/GenBank/DDBJ databases">
        <title>Genomic Encyclopedia of Archaeal and Bacterial Type Strains, Phase II (KMG-II): from individual species to whole genera.</title>
        <authorList>
            <person name="Goeker M."/>
        </authorList>
    </citation>
    <scope>NUCLEOTIDE SEQUENCE [LARGE SCALE GENOMIC DNA]</scope>
    <source>
        <strain evidence="17 18">DSM 44720</strain>
    </source>
</reference>
<comment type="caution">
    <text evidence="17">The sequence shown here is derived from an EMBL/GenBank/DDBJ whole genome shotgun (WGS) entry which is preliminary data.</text>
</comment>
<keyword evidence="12" id="KW-0119">Carbohydrate metabolism</keyword>
<evidence type="ECO:0000256" key="9">
    <source>
        <dbReference type="ARBA" id="ARBA00022777"/>
    </source>
</evidence>
<evidence type="ECO:0000256" key="4">
    <source>
        <dbReference type="ARBA" id="ARBA00011962"/>
    </source>
</evidence>
<evidence type="ECO:0000256" key="2">
    <source>
        <dbReference type="ARBA" id="ARBA00006219"/>
    </source>
</evidence>
<evidence type="ECO:0000256" key="6">
    <source>
        <dbReference type="ARBA" id="ARBA00022600"/>
    </source>
</evidence>